<protein>
    <submittedName>
        <fullName evidence="6">Laforin-like</fullName>
    </submittedName>
</protein>
<dbReference type="PANTHER" id="PTHR46864">
    <property type="entry name" value="LAFORIN"/>
    <property type="match status" value="1"/>
</dbReference>
<dbReference type="GO" id="GO:0005634">
    <property type="term" value="C:nucleus"/>
    <property type="evidence" value="ECO:0007669"/>
    <property type="project" value="TreeGrafter"/>
</dbReference>
<proteinExistence type="predicted"/>
<dbReference type="GO" id="GO:0004725">
    <property type="term" value="F:protein tyrosine phosphatase activity"/>
    <property type="evidence" value="ECO:0007669"/>
    <property type="project" value="InterPro"/>
</dbReference>
<dbReference type="InterPro" id="IPR000340">
    <property type="entry name" value="Dual-sp_phosphatase_cat-dom"/>
</dbReference>
<dbReference type="SUPFAM" id="SSF52799">
    <property type="entry name" value="(Phosphotyrosine protein) phosphatases II"/>
    <property type="match status" value="1"/>
</dbReference>
<reference evidence="6" key="1">
    <citation type="submission" date="2025-08" db="UniProtKB">
        <authorList>
            <consortium name="RefSeq"/>
        </authorList>
    </citation>
    <scope>IDENTIFICATION</scope>
    <source>
        <tissue evidence="6">Tentacle</tissue>
    </source>
</reference>
<dbReference type="SMART" id="SM00195">
    <property type="entry name" value="DSPc"/>
    <property type="match status" value="1"/>
</dbReference>
<dbReference type="AlphaFoldDB" id="A0A6P8HRB0"/>
<dbReference type="PROSITE" id="PS50054">
    <property type="entry name" value="TYR_PHOSPHATASE_DUAL"/>
    <property type="match status" value="1"/>
</dbReference>
<feature type="domain" description="Tyrosine specific protein phosphatases" evidence="3">
    <location>
        <begin position="234"/>
        <end position="293"/>
    </location>
</feature>
<evidence type="ECO:0000259" key="4">
    <source>
        <dbReference type="PROSITE" id="PS51166"/>
    </source>
</evidence>
<dbReference type="GeneID" id="116294617"/>
<evidence type="ECO:0000313" key="5">
    <source>
        <dbReference type="Proteomes" id="UP000515163"/>
    </source>
</evidence>
<dbReference type="Gene3D" id="2.60.40.10">
    <property type="entry name" value="Immunoglobulins"/>
    <property type="match status" value="1"/>
</dbReference>
<dbReference type="Proteomes" id="UP000515163">
    <property type="component" value="Unplaced"/>
</dbReference>
<gene>
    <name evidence="6" type="primary">LOC116294617</name>
</gene>
<dbReference type="RefSeq" id="XP_031558116.1">
    <property type="nucleotide sequence ID" value="XM_031702256.1"/>
</dbReference>
<evidence type="ECO:0000259" key="3">
    <source>
        <dbReference type="PROSITE" id="PS50056"/>
    </source>
</evidence>
<keyword evidence="1" id="KW-0378">Hydrolase</keyword>
<dbReference type="SMART" id="SM01065">
    <property type="entry name" value="CBM_2"/>
    <property type="match status" value="1"/>
</dbReference>
<dbReference type="PROSITE" id="PS51166">
    <property type="entry name" value="CBM20"/>
    <property type="match status" value="1"/>
</dbReference>
<dbReference type="PANTHER" id="PTHR46864:SF1">
    <property type="entry name" value="LAFORIN"/>
    <property type="match status" value="1"/>
</dbReference>
<dbReference type="InterPro" id="IPR000387">
    <property type="entry name" value="Tyr_Pase_dom"/>
</dbReference>
<dbReference type="InParanoid" id="A0A6P8HRB0"/>
<dbReference type="Pfam" id="PF00782">
    <property type="entry name" value="DSPc"/>
    <property type="match status" value="1"/>
</dbReference>
<dbReference type="InterPro" id="IPR042942">
    <property type="entry name" value="Laforin"/>
</dbReference>
<dbReference type="Pfam" id="PF00686">
    <property type="entry name" value="CBM_20"/>
    <property type="match status" value="1"/>
</dbReference>
<dbReference type="SUPFAM" id="SSF49452">
    <property type="entry name" value="Starch-binding domain-like"/>
    <property type="match status" value="1"/>
</dbReference>
<accession>A0A6P8HRB0</accession>
<dbReference type="InterPro" id="IPR013784">
    <property type="entry name" value="Carb-bd-like_fold"/>
</dbReference>
<dbReference type="GO" id="GO:0005737">
    <property type="term" value="C:cytoplasm"/>
    <property type="evidence" value="ECO:0007669"/>
    <property type="project" value="TreeGrafter"/>
</dbReference>
<dbReference type="InterPro" id="IPR002044">
    <property type="entry name" value="CBM20"/>
</dbReference>
<keyword evidence="1" id="KW-0904">Protein phosphatase</keyword>
<sequence>MSITVRFSVVTFIEQNTTVFVLGSISELGRWKQTDKVNLKQSPITFRLQPGLEPSFWYQDVKISFGDKQSLNFEYKFARKQDGHALEWEGEGPSHNRKHILSLEDQTSSELLVNGIYYLPVGIWIEKAGQEDEFQHTIRFFSHVQREQILHTSQIMDNIWLGSCPQKRLHILELKTLGISAVINLQSTEDVQRLCSRFYPHLEDIPRALKVVYKEEGLAYIWVHVKDLCSEARVEMLPQVVYLLHGLLKAGHKVYVHCNGGVGRSVAAVAGYLMYVLKWSPAKVAFHMCSKRPVSYIDGRALSIAEKDFKLKFGEVS</sequence>
<feature type="domain" description="CBM20" evidence="4">
    <location>
        <begin position="1"/>
        <end position="126"/>
    </location>
</feature>
<dbReference type="InterPro" id="IPR013783">
    <property type="entry name" value="Ig-like_fold"/>
</dbReference>
<dbReference type="KEGG" id="aten:116294617"/>
<keyword evidence="5" id="KW-1185">Reference proteome</keyword>
<dbReference type="Gene3D" id="3.90.190.10">
    <property type="entry name" value="Protein tyrosine phosphatase superfamily"/>
    <property type="match status" value="1"/>
</dbReference>
<dbReference type="InterPro" id="IPR020422">
    <property type="entry name" value="TYR_PHOSPHATASE_DUAL_dom"/>
</dbReference>
<dbReference type="GO" id="GO:2001070">
    <property type="term" value="F:starch binding"/>
    <property type="evidence" value="ECO:0007669"/>
    <property type="project" value="InterPro"/>
</dbReference>
<feature type="domain" description="Tyrosine-protein phosphatase" evidence="2">
    <location>
        <begin position="151"/>
        <end position="315"/>
    </location>
</feature>
<evidence type="ECO:0000259" key="2">
    <source>
        <dbReference type="PROSITE" id="PS50054"/>
    </source>
</evidence>
<evidence type="ECO:0000256" key="1">
    <source>
        <dbReference type="ARBA" id="ARBA00022912"/>
    </source>
</evidence>
<dbReference type="OrthoDB" id="273181at2759"/>
<dbReference type="PROSITE" id="PS50056">
    <property type="entry name" value="TYR_PHOSPHATASE_2"/>
    <property type="match status" value="1"/>
</dbReference>
<evidence type="ECO:0000313" key="6">
    <source>
        <dbReference type="RefSeq" id="XP_031558116.1"/>
    </source>
</evidence>
<organism evidence="5 6">
    <name type="scientific">Actinia tenebrosa</name>
    <name type="common">Australian red waratah sea anemone</name>
    <dbReference type="NCBI Taxonomy" id="6105"/>
    <lineage>
        <taxon>Eukaryota</taxon>
        <taxon>Metazoa</taxon>
        <taxon>Cnidaria</taxon>
        <taxon>Anthozoa</taxon>
        <taxon>Hexacorallia</taxon>
        <taxon>Actiniaria</taxon>
        <taxon>Actiniidae</taxon>
        <taxon>Actinia</taxon>
    </lineage>
</organism>
<name>A0A6P8HRB0_ACTTE</name>
<dbReference type="InterPro" id="IPR029021">
    <property type="entry name" value="Prot-tyrosine_phosphatase-like"/>
</dbReference>